<accession>A0A392QD53</accession>
<comment type="caution">
    <text evidence="1">The sequence shown here is derived from an EMBL/GenBank/DDBJ whole genome shotgun (WGS) entry which is preliminary data.</text>
</comment>
<sequence length="128" mass="15048">ASVSDLKVLDRGMRNWNMGWRRNLFVWEENLLNELLSMINDVVLSNEDDEWGWGPENGGAFTVNSTYCFLDSMTDVDYPLDLIGSVGEWYYRNWLLDARCVNRWWKPLYIFLCIVHLLRRFGTTSLTG</sequence>
<keyword evidence="2" id="KW-1185">Reference proteome</keyword>
<name>A0A392QD53_9FABA</name>
<proteinExistence type="predicted"/>
<dbReference type="Proteomes" id="UP000265520">
    <property type="component" value="Unassembled WGS sequence"/>
</dbReference>
<evidence type="ECO:0000313" key="2">
    <source>
        <dbReference type="Proteomes" id="UP000265520"/>
    </source>
</evidence>
<dbReference type="AlphaFoldDB" id="A0A392QD53"/>
<dbReference type="EMBL" id="LXQA010126730">
    <property type="protein sequence ID" value="MCI21777.1"/>
    <property type="molecule type" value="Genomic_DNA"/>
</dbReference>
<protein>
    <submittedName>
        <fullName evidence="1">Uncharacterized protein</fullName>
    </submittedName>
</protein>
<reference evidence="1 2" key="1">
    <citation type="journal article" date="2018" name="Front. Plant Sci.">
        <title>Red Clover (Trifolium pratense) and Zigzag Clover (T. medium) - A Picture of Genomic Similarities and Differences.</title>
        <authorList>
            <person name="Dluhosova J."/>
            <person name="Istvanek J."/>
            <person name="Nedelnik J."/>
            <person name="Repkova J."/>
        </authorList>
    </citation>
    <scope>NUCLEOTIDE SEQUENCE [LARGE SCALE GENOMIC DNA]</scope>
    <source>
        <strain evidence="2">cv. 10/8</strain>
        <tissue evidence="1">Leaf</tissue>
    </source>
</reference>
<feature type="non-terminal residue" evidence="1">
    <location>
        <position position="1"/>
    </location>
</feature>
<evidence type="ECO:0000313" key="1">
    <source>
        <dbReference type="EMBL" id="MCI21777.1"/>
    </source>
</evidence>
<organism evidence="1 2">
    <name type="scientific">Trifolium medium</name>
    <dbReference type="NCBI Taxonomy" id="97028"/>
    <lineage>
        <taxon>Eukaryota</taxon>
        <taxon>Viridiplantae</taxon>
        <taxon>Streptophyta</taxon>
        <taxon>Embryophyta</taxon>
        <taxon>Tracheophyta</taxon>
        <taxon>Spermatophyta</taxon>
        <taxon>Magnoliopsida</taxon>
        <taxon>eudicotyledons</taxon>
        <taxon>Gunneridae</taxon>
        <taxon>Pentapetalae</taxon>
        <taxon>rosids</taxon>
        <taxon>fabids</taxon>
        <taxon>Fabales</taxon>
        <taxon>Fabaceae</taxon>
        <taxon>Papilionoideae</taxon>
        <taxon>50 kb inversion clade</taxon>
        <taxon>NPAAA clade</taxon>
        <taxon>Hologalegina</taxon>
        <taxon>IRL clade</taxon>
        <taxon>Trifolieae</taxon>
        <taxon>Trifolium</taxon>
    </lineage>
</organism>